<name>A0A1E5W2Y4_9POAL</name>
<evidence type="ECO:0000256" key="1">
    <source>
        <dbReference type="SAM" id="MobiDB-lite"/>
    </source>
</evidence>
<accession>A0A1E5W2Y4</accession>
<evidence type="ECO:0000313" key="3">
    <source>
        <dbReference type="Proteomes" id="UP000095767"/>
    </source>
</evidence>
<dbReference type="OrthoDB" id="696530at2759"/>
<reference evidence="2 3" key="1">
    <citation type="submission" date="2016-09" db="EMBL/GenBank/DDBJ databases">
        <title>The draft genome of Dichanthelium oligosanthes: A C3 panicoid grass species.</title>
        <authorList>
            <person name="Studer A.J."/>
            <person name="Schnable J.C."/>
            <person name="Brutnell T.P."/>
        </authorList>
    </citation>
    <scope>NUCLEOTIDE SEQUENCE [LARGE SCALE GENOMIC DNA]</scope>
    <source>
        <strain evidence="3">cv. Kellogg 1175</strain>
        <tissue evidence="2">Leaf</tissue>
    </source>
</reference>
<dbReference type="Proteomes" id="UP000095767">
    <property type="component" value="Unassembled WGS sequence"/>
</dbReference>
<dbReference type="EMBL" id="LWDX02022794">
    <property type="protein sequence ID" value="OEL31731.1"/>
    <property type="molecule type" value="Genomic_DNA"/>
</dbReference>
<dbReference type="STRING" id="888268.A0A1E5W2Y4"/>
<comment type="caution">
    <text evidence="2">The sequence shown here is derived from an EMBL/GenBank/DDBJ whole genome shotgun (WGS) entry which is preliminary data.</text>
</comment>
<protein>
    <submittedName>
        <fullName evidence="2">Uncharacterized protein</fullName>
    </submittedName>
</protein>
<gene>
    <name evidence="2" type="ORF">BAE44_0007250</name>
</gene>
<dbReference type="PANTHER" id="PTHR33491">
    <property type="entry name" value="OSJNBA0016N04.9 PROTEIN"/>
    <property type="match status" value="1"/>
</dbReference>
<evidence type="ECO:0000313" key="2">
    <source>
        <dbReference type="EMBL" id="OEL31731.1"/>
    </source>
</evidence>
<feature type="region of interest" description="Disordered" evidence="1">
    <location>
        <begin position="1"/>
        <end position="20"/>
    </location>
</feature>
<sequence length="219" mass="24405">MRVRGPQRNTDMAGFMSGGHHGTNGTWGGPGWGLSDDGPYILSDEHNEFVLKGCHLFAELLIDDQAINRCVSTCSRGLPTPNDGECFKPETRSNPHCCRCTGITCCQATILISQIAYDWRLRTLHKPEDEPLLVYLLFISEEGWYHPSDNDTDDYLAVPAILKWAVTSDVVPFNESESRDGNATCPRDLGSTTCHSRHSTCTNLYSPLHLFGKYNDSYT</sequence>
<proteinExistence type="predicted"/>
<keyword evidence="3" id="KW-1185">Reference proteome</keyword>
<organism evidence="2 3">
    <name type="scientific">Dichanthelium oligosanthes</name>
    <dbReference type="NCBI Taxonomy" id="888268"/>
    <lineage>
        <taxon>Eukaryota</taxon>
        <taxon>Viridiplantae</taxon>
        <taxon>Streptophyta</taxon>
        <taxon>Embryophyta</taxon>
        <taxon>Tracheophyta</taxon>
        <taxon>Spermatophyta</taxon>
        <taxon>Magnoliopsida</taxon>
        <taxon>Liliopsida</taxon>
        <taxon>Poales</taxon>
        <taxon>Poaceae</taxon>
        <taxon>PACMAD clade</taxon>
        <taxon>Panicoideae</taxon>
        <taxon>Panicodae</taxon>
        <taxon>Paniceae</taxon>
        <taxon>Dichantheliinae</taxon>
        <taxon>Dichanthelium</taxon>
    </lineage>
</organism>
<dbReference type="AlphaFoldDB" id="A0A1E5W2Y4"/>